<dbReference type="Gene3D" id="1.10.10.10">
    <property type="entry name" value="Winged helix-like DNA-binding domain superfamily/Winged helix DNA-binding domain"/>
    <property type="match status" value="1"/>
</dbReference>
<dbReference type="EMBL" id="JBICRM010000018">
    <property type="protein sequence ID" value="MFG1707059.1"/>
    <property type="molecule type" value="Genomic_DNA"/>
</dbReference>
<dbReference type="PANTHER" id="PTHR44688:SF16">
    <property type="entry name" value="DNA-BINDING TRANSCRIPTIONAL ACTIVATOR DEVR_DOSR"/>
    <property type="match status" value="1"/>
</dbReference>
<accession>A0ABW7AI71</accession>
<dbReference type="Pfam" id="PF00196">
    <property type="entry name" value="GerE"/>
    <property type="match status" value="1"/>
</dbReference>
<dbReference type="InterPro" id="IPR016032">
    <property type="entry name" value="Sig_transdc_resp-reg_C-effctor"/>
</dbReference>
<dbReference type="InterPro" id="IPR000792">
    <property type="entry name" value="Tscrpt_reg_LuxR_C"/>
</dbReference>
<keyword evidence="3" id="KW-0804">Transcription</keyword>
<dbReference type="Proteomes" id="UP001603978">
    <property type="component" value="Unassembled WGS sequence"/>
</dbReference>
<dbReference type="RefSeq" id="WP_393170462.1">
    <property type="nucleotide sequence ID" value="NZ_JBICRM010000018.1"/>
</dbReference>
<evidence type="ECO:0000256" key="2">
    <source>
        <dbReference type="ARBA" id="ARBA00023125"/>
    </source>
</evidence>
<dbReference type="PROSITE" id="PS00622">
    <property type="entry name" value="HTH_LUXR_1"/>
    <property type="match status" value="1"/>
</dbReference>
<organism evidence="5 6">
    <name type="scientific">Nonomuraea marmarensis</name>
    <dbReference type="NCBI Taxonomy" id="3351344"/>
    <lineage>
        <taxon>Bacteria</taxon>
        <taxon>Bacillati</taxon>
        <taxon>Actinomycetota</taxon>
        <taxon>Actinomycetes</taxon>
        <taxon>Streptosporangiales</taxon>
        <taxon>Streptosporangiaceae</taxon>
        <taxon>Nonomuraea</taxon>
    </lineage>
</organism>
<evidence type="ECO:0000256" key="3">
    <source>
        <dbReference type="ARBA" id="ARBA00023163"/>
    </source>
</evidence>
<evidence type="ECO:0000259" key="4">
    <source>
        <dbReference type="PROSITE" id="PS50043"/>
    </source>
</evidence>
<name>A0ABW7AI71_9ACTN</name>
<keyword evidence="6" id="KW-1185">Reference proteome</keyword>
<protein>
    <submittedName>
        <fullName evidence="5">Helix-turn-helix transcriptional regulator</fullName>
    </submittedName>
</protein>
<feature type="domain" description="HTH luxR-type" evidence="4">
    <location>
        <begin position="246"/>
        <end position="311"/>
    </location>
</feature>
<dbReference type="CDD" id="cd06170">
    <property type="entry name" value="LuxR_C_like"/>
    <property type="match status" value="1"/>
</dbReference>
<evidence type="ECO:0000313" key="6">
    <source>
        <dbReference type="Proteomes" id="UP001603978"/>
    </source>
</evidence>
<evidence type="ECO:0000313" key="5">
    <source>
        <dbReference type="EMBL" id="MFG1707059.1"/>
    </source>
</evidence>
<dbReference type="SUPFAM" id="SSF46894">
    <property type="entry name" value="C-terminal effector domain of the bipartite response regulators"/>
    <property type="match status" value="1"/>
</dbReference>
<gene>
    <name evidence="5" type="ORF">ACFLIM_28085</name>
</gene>
<proteinExistence type="predicted"/>
<reference evidence="5 6" key="1">
    <citation type="submission" date="2024-10" db="EMBL/GenBank/DDBJ databases">
        <authorList>
            <person name="Topkara A.R."/>
            <person name="Saygin H."/>
        </authorList>
    </citation>
    <scope>NUCLEOTIDE SEQUENCE [LARGE SCALE GENOMIC DNA]</scope>
    <source>
        <strain evidence="5 6">M3C6</strain>
    </source>
</reference>
<dbReference type="PRINTS" id="PR00038">
    <property type="entry name" value="HTHLUXR"/>
</dbReference>
<keyword evidence="1" id="KW-0805">Transcription regulation</keyword>
<keyword evidence="2" id="KW-0238">DNA-binding</keyword>
<dbReference type="PANTHER" id="PTHR44688">
    <property type="entry name" value="DNA-BINDING TRANSCRIPTIONAL ACTIVATOR DEVR_DOSR"/>
    <property type="match status" value="1"/>
</dbReference>
<dbReference type="SMART" id="SM00421">
    <property type="entry name" value="HTH_LUXR"/>
    <property type="match status" value="1"/>
</dbReference>
<dbReference type="InterPro" id="IPR036388">
    <property type="entry name" value="WH-like_DNA-bd_sf"/>
</dbReference>
<sequence>MGRVVPFDAYVWPLTDPETSVGTEPLASIPPPLMPALPQLIRLKYLTEANRWTSLAATARLVRPADSLVWRELLRAHGVSDIASTVFRDRYGCWGFLDLWRIGGVFTSPELTFLDGIAERLTQDLRRCQARTFTATGGARGPGPVVLLLAPDMQVLEQTPQTHDYLMRLLPPGAGMEPVPASAYNVAAQLVAVEEGIDLRPPCARVHLAAGRWLTLRAARLGPAGRSDAQIAVTIEEASPGERTAVFARAFGLTTRETELLMHLTTGADTRAVATSMFLSANTVQDHLKSIFSKTGTRNRRTLLSRALGTG</sequence>
<comment type="caution">
    <text evidence="5">The sequence shown here is derived from an EMBL/GenBank/DDBJ whole genome shotgun (WGS) entry which is preliminary data.</text>
</comment>
<evidence type="ECO:0000256" key="1">
    <source>
        <dbReference type="ARBA" id="ARBA00023015"/>
    </source>
</evidence>
<dbReference type="PROSITE" id="PS50043">
    <property type="entry name" value="HTH_LUXR_2"/>
    <property type="match status" value="1"/>
</dbReference>